<dbReference type="PROSITE" id="PS51450">
    <property type="entry name" value="LRR"/>
    <property type="match status" value="1"/>
</dbReference>
<dbReference type="SUPFAM" id="SSF52058">
    <property type="entry name" value="L domain-like"/>
    <property type="match status" value="1"/>
</dbReference>
<feature type="compositionally biased region" description="Basic and acidic residues" evidence="4">
    <location>
        <begin position="489"/>
        <end position="505"/>
    </location>
</feature>
<dbReference type="AlphaFoldDB" id="A0A316ULM3"/>
<dbReference type="GeneID" id="37030258"/>
<feature type="compositionally biased region" description="Polar residues" evidence="4">
    <location>
        <begin position="526"/>
        <end position="536"/>
    </location>
</feature>
<evidence type="ECO:0000313" key="6">
    <source>
        <dbReference type="EMBL" id="PWN25844.1"/>
    </source>
</evidence>
<organism evidence="6 7">
    <name type="scientific">Jaminaea rosea</name>
    <dbReference type="NCBI Taxonomy" id="1569628"/>
    <lineage>
        <taxon>Eukaryota</taxon>
        <taxon>Fungi</taxon>
        <taxon>Dikarya</taxon>
        <taxon>Basidiomycota</taxon>
        <taxon>Ustilaginomycotina</taxon>
        <taxon>Exobasidiomycetes</taxon>
        <taxon>Microstromatales</taxon>
        <taxon>Microstromatales incertae sedis</taxon>
        <taxon>Jaminaea</taxon>
    </lineage>
</organism>
<dbReference type="PANTHER" id="PTHR48051:SF54">
    <property type="entry name" value="LEUCINE-RICH REPEAT-CONTAINING PROTEIN"/>
    <property type="match status" value="1"/>
</dbReference>
<feature type="region of interest" description="Disordered" evidence="4">
    <location>
        <begin position="1144"/>
        <end position="1216"/>
    </location>
</feature>
<feature type="region of interest" description="Disordered" evidence="4">
    <location>
        <begin position="970"/>
        <end position="1073"/>
    </location>
</feature>
<feature type="compositionally biased region" description="Polar residues" evidence="4">
    <location>
        <begin position="823"/>
        <end position="832"/>
    </location>
</feature>
<keyword evidence="3" id="KW-0479">Metal-binding</keyword>
<keyword evidence="2" id="KW-0677">Repeat</keyword>
<feature type="region of interest" description="Disordered" evidence="4">
    <location>
        <begin position="200"/>
        <end position="247"/>
    </location>
</feature>
<dbReference type="EMBL" id="KZ819674">
    <property type="protein sequence ID" value="PWN25844.1"/>
    <property type="molecule type" value="Genomic_DNA"/>
</dbReference>
<dbReference type="SMART" id="SM00369">
    <property type="entry name" value="LRR_TYP"/>
    <property type="match status" value="4"/>
</dbReference>
<dbReference type="STRING" id="1569628.A0A316ULM3"/>
<feature type="domain" description="C3H1-type" evidence="5">
    <location>
        <begin position="594"/>
        <end position="622"/>
    </location>
</feature>
<feature type="region of interest" description="Disordered" evidence="4">
    <location>
        <begin position="872"/>
        <end position="903"/>
    </location>
</feature>
<dbReference type="Proteomes" id="UP000245884">
    <property type="component" value="Unassembled WGS sequence"/>
</dbReference>
<sequence>MSQAVKEAIAQRRAALAQAQKAAADSPLPSPTKSTFEGADIVQRTEEDLLYRSTSTARLNLSSRLPALTSLPSALFSLLDGEAPAWYLESEPDESKRRPWYEREDLRVLSCANNDLTGTSDERMGDFRGLARLELQNNALTSIPRTTFQLVNLTTLNLSKNKFTSIPSSLLALDSLIELDVSHNAISQLWSDAEVDQARQDRREWDEENADEEGGVWAGLIARTGSPTKRERPGPPKTQRQRSQPMRSLRILNLANNRLDDAALHAARGTWTWPPTLTDLDVSDNRFRSSLPLNTFGRLKDLRRLSLGGNGFGDVVFSLDETRGDRPETTPFGGREKQTFFPALVALDLQRCEMDDLTSLQGVFETGCEGNIEQRKLVRVNAMANAQGEATEGNEDGSKVLSVVLEGNPLREEMYKKKRGGARPVKPDTTSSAEAAAPVTSAPLHQPTSVRAPTAASSTSAATSVAPAQASPRKEAWELEAEAGLSTEGGRRRARAEAARREREAAAGGAAPSTTSTAPTAPLHNGNRSQGINRTGLSDWDGTPAPSPRRNQTNNARGEEREQTRNGVGASGSRTTSLGSTLANAKLTKRQSEALGRVPCKFFRSANGCSAGTACPFSHTLPGEGRNGGGPGGVNGAGENGGGGKAVCEFFLKGNCRFGHKCALAHVREGEPMSMDRHNKKMQAAAQRAGTAAAAGGFQSGGVTGGNASYQQQSSSSQHFAPYAMHNNSQQHQHQHQHPQPSSQHQQIPSLNHSTAPWPPRDDFAFGLPDDMQGPQITQQQQYRASLALPTPDVAQTAQSSQPYAISRPMPFSSGSFGARGTPLQSNGLGTSPFGTSPFGQTVFFSGSHDDRSATGLDAPSTVSGSFAARNKAHRGGVQSALHDDDDDDHNGEDFLPSSLSDLLTPAELERRRRTSFNAQGLAAGSFGASTALTQSMPAGYGLDEDEEVVGGGIWHVGGNARQRPAARMSVGGYEDEDEEGYGLASAGMGPTAAAARRRDLDRLSHHHSPGQSLPKGLAAAGLSRLRISSDGRGGATPSEPVQAASRIPSYSHSQAQVHASPHRRALSNAQATSSSSSFKAASLLTADLGPIAPSSLHPHLPGGVLAARSGTPSKGGGWASGSPLGVTPPPTQREAIAIGSILVSPPAGEDRGMEKGGMGGRGRTGAPSFRTASKEGLSVGGGGGGIRGNAAGSPLALQPRDSEDDAGEEGVFELE</sequence>
<feature type="compositionally biased region" description="Polar residues" evidence="4">
    <location>
        <begin position="775"/>
        <end position="784"/>
    </location>
</feature>
<name>A0A316ULM3_9BASI</name>
<feature type="compositionally biased region" description="Low complexity" evidence="4">
    <location>
        <begin position="506"/>
        <end position="522"/>
    </location>
</feature>
<dbReference type="SMART" id="SM00356">
    <property type="entry name" value="ZnF_C3H1"/>
    <property type="match status" value="2"/>
</dbReference>
<dbReference type="OrthoDB" id="411372at2759"/>
<dbReference type="PROSITE" id="PS50103">
    <property type="entry name" value="ZF_C3H1"/>
    <property type="match status" value="2"/>
</dbReference>
<keyword evidence="3" id="KW-0862">Zinc</keyword>
<keyword evidence="3" id="KW-0863">Zinc-finger</keyword>
<dbReference type="RefSeq" id="XP_025360456.1">
    <property type="nucleotide sequence ID" value="XM_025508435.1"/>
</dbReference>
<reference evidence="6 7" key="1">
    <citation type="journal article" date="2018" name="Mol. Biol. Evol.">
        <title>Broad Genomic Sampling Reveals a Smut Pathogenic Ancestry of the Fungal Clade Ustilaginomycotina.</title>
        <authorList>
            <person name="Kijpornyongpan T."/>
            <person name="Mondo S.J."/>
            <person name="Barry K."/>
            <person name="Sandor L."/>
            <person name="Lee J."/>
            <person name="Lipzen A."/>
            <person name="Pangilinan J."/>
            <person name="LaButti K."/>
            <person name="Hainaut M."/>
            <person name="Henrissat B."/>
            <person name="Grigoriev I.V."/>
            <person name="Spatafora J.W."/>
            <person name="Aime M.C."/>
        </authorList>
    </citation>
    <scope>NUCLEOTIDE SEQUENCE [LARGE SCALE GENOMIC DNA]</scope>
    <source>
        <strain evidence="6 7">MCA 5214</strain>
    </source>
</reference>
<dbReference type="InterPro" id="IPR000571">
    <property type="entry name" value="Znf_CCCH"/>
</dbReference>
<evidence type="ECO:0000256" key="3">
    <source>
        <dbReference type="PROSITE-ProRule" id="PRU00723"/>
    </source>
</evidence>
<dbReference type="InterPro" id="IPR001611">
    <property type="entry name" value="Leu-rich_rpt"/>
</dbReference>
<feature type="region of interest" description="Disordered" evidence="4">
    <location>
        <begin position="412"/>
        <end position="585"/>
    </location>
</feature>
<protein>
    <recommendedName>
        <fullName evidence="5">C3H1-type domain-containing protein</fullName>
    </recommendedName>
</protein>
<accession>A0A316ULM3</accession>
<dbReference type="Gene3D" id="3.30.1370.210">
    <property type="match status" value="1"/>
</dbReference>
<evidence type="ECO:0000313" key="7">
    <source>
        <dbReference type="Proteomes" id="UP000245884"/>
    </source>
</evidence>
<dbReference type="Gene3D" id="3.80.10.10">
    <property type="entry name" value="Ribonuclease Inhibitor"/>
    <property type="match status" value="2"/>
</dbReference>
<gene>
    <name evidence="6" type="ORF">BDZ90DRAFT_262047</name>
</gene>
<feature type="compositionally biased region" description="Polar residues" evidence="4">
    <location>
        <begin position="1049"/>
        <end position="1058"/>
    </location>
</feature>
<keyword evidence="7" id="KW-1185">Reference proteome</keyword>
<feature type="compositionally biased region" description="Polar residues" evidence="4">
    <location>
        <begin position="794"/>
        <end position="804"/>
    </location>
</feature>
<evidence type="ECO:0000256" key="1">
    <source>
        <dbReference type="ARBA" id="ARBA00022614"/>
    </source>
</evidence>
<dbReference type="InterPro" id="IPR003591">
    <property type="entry name" value="Leu-rich_rpt_typical-subtyp"/>
</dbReference>
<evidence type="ECO:0000256" key="2">
    <source>
        <dbReference type="ARBA" id="ARBA00022737"/>
    </source>
</evidence>
<evidence type="ECO:0000256" key="4">
    <source>
        <dbReference type="SAM" id="MobiDB-lite"/>
    </source>
</evidence>
<dbReference type="GO" id="GO:0008270">
    <property type="term" value="F:zinc ion binding"/>
    <property type="evidence" value="ECO:0007669"/>
    <property type="project" value="UniProtKB-KW"/>
</dbReference>
<feature type="compositionally biased region" description="Gly residues" evidence="4">
    <location>
        <begin position="1179"/>
        <end position="1188"/>
    </location>
</feature>
<feature type="domain" description="C3H1-type" evidence="5">
    <location>
        <begin position="642"/>
        <end position="669"/>
    </location>
</feature>
<feature type="region of interest" description="Disordered" evidence="4">
    <location>
        <begin position="727"/>
        <end position="832"/>
    </location>
</feature>
<feature type="zinc finger region" description="C3H1-type" evidence="3">
    <location>
        <begin position="594"/>
        <end position="622"/>
    </location>
</feature>
<evidence type="ECO:0000259" key="5">
    <source>
        <dbReference type="PROSITE" id="PS50103"/>
    </source>
</evidence>
<proteinExistence type="predicted"/>
<feature type="region of interest" description="Disordered" evidence="4">
    <location>
        <begin position="1103"/>
        <end position="1132"/>
    </location>
</feature>
<feature type="compositionally biased region" description="Acidic residues" evidence="4">
    <location>
        <begin position="1203"/>
        <end position="1216"/>
    </location>
</feature>
<feature type="compositionally biased region" description="Low complexity" evidence="4">
    <location>
        <begin position="727"/>
        <end position="747"/>
    </location>
</feature>
<dbReference type="PANTHER" id="PTHR48051">
    <property type="match status" value="1"/>
</dbReference>
<feature type="zinc finger region" description="C3H1-type" evidence="3">
    <location>
        <begin position="642"/>
        <end position="669"/>
    </location>
</feature>
<dbReference type="InterPro" id="IPR050216">
    <property type="entry name" value="LRR_domain-containing"/>
</dbReference>
<keyword evidence="1" id="KW-0433">Leucine-rich repeat</keyword>
<feature type="compositionally biased region" description="Low complexity" evidence="4">
    <location>
        <begin position="447"/>
        <end position="471"/>
    </location>
</feature>
<dbReference type="Pfam" id="PF13855">
    <property type="entry name" value="LRR_8"/>
    <property type="match status" value="1"/>
</dbReference>
<feature type="compositionally biased region" description="Low complexity" evidence="4">
    <location>
        <begin position="571"/>
        <end position="583"/>
    </location>
</feature>
<dbReference type="InterPro" id="IPR032675">
    <property type="entry name" value="LRR_dom_sf"/>
</dbReference>
<dbReference type="GO" id="GO:0005737">
    <property type="term" value="C:cytoplasm"/>
    <property type="evidence" value="ECO:0007669"/>
    <property type="project" value="TreeGrafter"/>
</dbReference>